<dbReference type="SUPFAM" id="SSF48179">
    <property type="entry name" value="6-phosphogluconate dehydrogenase C-terminal domain-like"/>
    <property type="match status" value="2"/>
</dbReference>
<name>A0A5B0WZW9_9GAMM</name>
<dbReference type="Gene3D" id="1.10.1040.10">
    <property type="entry name" value="N-(1-d-carboxylethyl)-l-norvaline Dehydrogenase, domain 2"/>
    <property type="match status" value="2"/>
</dbReference>
<keyword evidence="1" id="KW-0560">Oxidoreductase</keyword>
<sequence length="508" mass="54616">MTTESNQTIAVIGAGAMGRGIVQLFAQSGHRVKFYDTSEAAVAAAHAFVTDMFDSKVDKGRVSREEADQALANLVPCTQLGDIADCDIVVEAVLEDLEVKRGLFAELETVVSPSAVIASNTSSLLIADIAARCKHPERVAGLHFFNPVPVMRVVEIISSVRTAAVTVDRLKACIDTTGHRAVLAQDQPGFLINHAGRGLYTEGLRILEERAASHDQVDLLMREAAGFRMGPFELLDLTGLDVSSKVMQSIYDQFQQEPRFRPSSIIPPRVAAGLFGRKTGEGWYQYPDGKKLEPAGAGETCPTLSDNCSVWIDPEAEDHAELSALSQKAGARLAQSPDDASLLLVQPWGIDVSQACADLDLDASRCVAVDPLPSLEMRRTLMLSPITRAQSRDDAAAILGADNAPYTIISDSPGFVVQRMLATIVNIGTNIAQRGIASVEDIDDAVRIGLGYPAGPLALGDSLGPHRVMQILEGMQRVTGDPRYRPSHWLRRRAQLGESLTTGEAARG</sequence>
<protein>
    <submittedName>
        <fullName evidence="5">3-hydroxyacyl-CoA dehydrogenase</fullName>
    </submittedName>
</protein>
<dbReference type="InterPro" id="IPR013328">
    <property type="entry name" value="6PGD_dom2"/>
</dbReference>
<proteinExistence type="predicted"/>
<evidence type="ECO:0000313" key="6">
    <source>
        <dbReference type="Proteomes" id="UP000323708"/>
    </source>
</evidence>
<dbReference type="Proteomes" id="UP000323708">
    <property type="component" value="Unassembled WGS sequence"/>
</dbReference>
<comment type="caution">
    <text evidence="5">The sequence shown here is derived from an EMBL/GenBank/DDBJ whole genome shotgun (WGS) entry which is preliminary data.</text>
</comment>
<dbReference type="Gene3D" id="3.40.50.720">
    <property type="entry name" value="NAD(P)-binding Rossmann-like Domain"/>
    <property type="match status" value="1"/>
</dbReference>
<dbReference type="EMBL" id="VTUX01000003">
    <property type="protein sequence ID" value="KAA1192630.1"/>
    <property type="molecule type" value="Genomic_DNA"/>
</dbReference>
<dbReference type="GO" id="GO:0006631">
    <property type="term" value="P:fatty acid metabolic process"/>
    <property type="evidence" value="ECO:0007669"/>
    <property type="project" value="InterPro"/>
</dbReference>
<dbReference type="FunFam" id="3.40.50.720:FF:000009">
    <property type="entry name" value="Fatty oxidation complex, alpha subunit"/>
    <property type="match status" value="1"/>
</dbReference>
<feature type="domain" description="3-hydroxyacyl-CoA dehydrogenase C-terminal" evidence="3">
    <location>
        <begin position="414"/>
        <end position="498"/>
    </location>
</feature>
<dbReference type="NCBIfam" id="NF006124">
    <property type="entry name" value="PRK08268.1"/>
    <property type="match status" value="1"/>
</dbReference>
<dbReference type="GO" id="GO:0070403">
    <property type="term" value="F:NAD+ binding"/>
    <property type="evidence" value="ECO:0007669"/>
    <property type="project" value="InterPro"/>
</dbReference>
<dbReference type="AlphaFoldDB" id="A0A5B0WZW9"/>
<dbReference type="RefSeq" id="WP_149610913.1">
    <property type="nucleotide sequence ID" value="NZ_VTUX01000003.1"/>
</dbReference>
<dbReference type="InterPro" id="IPR036291">
    <property type="entry name" value="NAD(P)-bd_dom_sf"/>
</dbReference>
<accession>A0A5B0WZW9</accession>
<feature type="domain" description="3-hydroxyacyl-CoA dehydrogenase C-terminal" evidence="3">
    <location>
        <begin position="189"/>
        <end position="286"/>
    </location>
</feature>
<organism evidence="5 6">
    <name type="scientific">Pseudohalioglobus sediminis</name>
    <dbReference type="NCBI Taxonomy" id="2606449"/>
    <lineage>
        <taxon>Bacteria</taxon>
        <taxon>Pseudomonadati</taxon>
        <taxon>Pseudomonadota</taxon>
        <taxon>Gammaproteobacteria</taxon>
        <taxon>Cellvibrionales</taxon>
        <taxon>Halieaceae</taxon>
        <taxon>Pseudohalioglobus</taxon>
    </lineage>
</organism>
<evidence type="ECO:0000256" key="2">
    <source>
        <dbReference type="ARBA" id="ARBA00023027"/>
    </source>
</evidence>
<evidence type="ECO:0000313" key="5">
    <source>
        <dbReference type="EMBL" id="KAA1192630.1"/>
    </source>
</evidence>
<dbReference type="Pfam" id="PF02737">
    <property type="entry name" value="3HCDH_N"/>
    <property type="match status" value="1"/>
</dbReference>
<keyword evidence="2" id="KW-0520">NAD</keyword>
<dbReference type="PANTHER" id="PTHR48075">
    <property type="entry name" value="3-HYDROXYACYL-COA DEHYDROGENASE FAMILY PROTEIN"/>
    <property type="match status" value="1"/>
</dbReference>
<evidence type="ECO:0000259" key="4">
    <source>
        <dbReference type="Pfam" id="PF02737"/>
    </source>
</evidence>
<dbReference type="SUPFAM" id="SSF51735">
    <property type="entry name" value="NAD(P)-binding Rossmann-fold domains"/>
    <property type="match status" value="1"/>
</dbReference>
<reference evidence="5 6" key="1">
    <citation type="submission" date="2019-09" db="EMBL/GenBank/DDBJ databases">
        <authorList>
            <person name="Chen X.-Y."/>
        </authorList>
    </citation>
    <scope>NUCLEOTIDE SEQUENCE [LARGE SCALE GENOMIC DNA]</scope>
    <source>
        <strain evidence="5 6">NY5</strain>
    </source>
</reference>
<dbReference type="GO" id="GO:0016616">
    <property type="term" value="F:oxidoreductase activity, acting on the CH-OH group of donors, NAD or NADP as acceptor"/>
    <property type="evidence" value="ECO:0007669"/>
    <property type="project" value="InterPro"/>
</dbReference>
<feature type="domain" description="3-hydroxyacyl-CoA dehydrogenase NAD binding" evidence="4">
    <location>
        <begin position="8"/>
        <end position="186"/>
    </location>
</feature>
<evidence type="ECO:0000259" key="3">
    <source>
        <dbReference type="Pfam" id="PF00725"/>
    </source>
</evidence>
<gene>
    <name evidence="5" type="ORF">F0M18_08175</name>
</gene>
<dbReference type="Pfam" id="PF00725">
    <property type="entry name" value="3HCDH"/>
    <property type="match status" value="2"/>
</dbReference>
<evidence type="ECO:0000256" key="1">
    <source>
        <dbReference type="ARBA" id="ARBA00023002"/>
    </source>
</evidence>
<dbReference type="InterPro" id="IPR006108">
    <property type="entry name" value="3HC_DH_C"/>
</dbReference>
<dbReference type="PANTHER" id="PTHR48075:SF5">
    <property type="entry name" value="3-HYDROXYBUTYRYL-COA DEHYDROGENASE"/>
    <property type="match status" value="1"/>
</dbReference>
<dbReference type="InterPro" id="IPR006176">
    <property type="entry name" value="3-OHacyl-CoA_DH_NAD-bd"/>
</dbReference>
<dbReference type="InterPro" id="IPR008927">
    <property type="entry name" value="6-PGluconate_DH-like_C_sf"/>
</dbReference>
<keyword evidence="6" id="KW-1185">Reference proteome</keyword>